<organism evidence="1 2">
    <name type="scientific">Trapa incisa</name>
    <dbReference type="NCBI Taxonomy" id="236973"/>
    <lineage>
        <taxon>Eukaryota</taxon>
        <taxon>Viridiplantae</taxon>
        <taxon>Streptophyta</taxon>
        <taxon>Embryophyta</taxon>
        <taxon>Tracheophyta</taxon>
        <taxon>Spermatophyta</taxon>
        <taxon>Magnoliopsida</taxon>
        <taxon>eudicotyledons</taxon>
        <taxon>Gunneridae</taxon>
        <taxon>Pentapetalae</taxon>
        <taxon>rosids</taxon>
        <taxon>malvids</taxon>
        <taxon>Myrtales</taxon>
        <taxon>Lythraceae</taxon>
        <taxon>Trapa</taxon>
    </lineage>
</organism>
<dbReference type="PANTHER" id="PTHR37078">
    <property type="entry name" value="NODULE CYSTEINE-RICH (NCR) SECRETED PEPTIDE"/>
    <property type="match status" value="1"/>
</dbReference>
<proteinExistence type="predicted"/>
<accession>A0AAN7Q9D6</accession>
<evidence type="ECO:0000313" key="1">
    <source>
        <dbReference type="EMBL" id="KAK4759425.1"/>
    </source>
</evidence>
<dbReference type="AlphaFoldDB" id="A0AAN7Q9D6"/>
<keyword evidence="2" id="KW-1185">Reference proteome</keyword>
<gene>
    <name evidence="1" type="ORF">SAY87_022556</name>
</gene>
<dbReference type="Proteomes" id="UP001345219">
    <property type="component" value="Chromosome 17"/>
</dbReference>
<evidence type="ECO:0000313" key="2">
    <source>
        <dbReference type="Proteomes" id="UP001345219"/>
    </source>
</evidence>
<comment type="caution">
    <text evidence="1">The sequence shown here is derived from an EMBL/GenBank/DDBJ whole genome shotgun (WGS) entry which is preliminary data.</text>
</comment>
<dbReference type="PANTHER" id="PTHR37078:SF6">
    <property type="entry name" value="NODULE CYSTEINE-RICH (NCR) SECRETED PEPTIDE"/>
    <property type="match status" value="1"/>
</dbReference>
<reference evidence="1 2" key="1">
    <citation type="journal article" date="2023" name="Hortic Res">
        <title>Pangenome of water caltrop reveals structural variations and asymmetric subgenome divergence after allopolyploidization.</title>
        <authorList>
            <person name="Zhang X."/>
            <person name="Chen Y."/>
            <person name="Wang L."/>
            <person name="Yuan Y."/>
            <person name="Fang M."/>
            <person name="Shi L."/>
            <person name="Lu R."/>
            <person name="Comes H.P."/>
            <person name="Ma Y."/>
            <person name="Chen Y."/>
            <person name="Huang G."/>
            <person name="Zhou Y."/>
            <person name="Zheng Z."/>
            <person name="Qiu Y."/>
        </authorList>
    </citation>
    <scope>NUCLEOTIDE SEQUENCE [LARGE SCALE GENOMIC DNA]</scope>
    <source>
        <tissue evidence="1">Roots</tissue>
    </source>
</reference>
<sequence length="103" mass="11566">MSIHSCKRRQSMVMPLLALIIIIIIIISSASFTRPVQARVLEMTSSSFSHHQPQKQQGSYSRSKLLDELGMVCKCCDDNGDNCKTSWDGSCPSKLQCLPWKFS</sequence>
<name>A0AAN7Q9D6_9MYRT</name>
<protein>
    <submittedName>
        <fullName evidence="1">Uncharacterized protein</fullName>
    </submittedName>
</protein>
<dbReference type="EMBL" id="JAXIOK010000011">
    <property type="protein sequence ID" value="KAK4759425.1"/>
    <property type="molecule type" value="Genomic_DNA"/>
</dbReference>